<keyword evidence="2" id="KW-0732">Signal</keyword>
<keyword evidence="7" id="KW-1185">Reference proteome</keyword>
<comment type="similarity">
    <text evidence="1 4">Belongs to the polysaccharide lyase 1 family.</text>
</comment>
<organism evidence="6 7">
    <name type="scientific">Aplosporella prunicola CBS 121167</name>
    <dbReference type="NCBI Taxonomy" id="1176127"/>
    <lineage>
        <taxon>Eukaryota</taxon>
        <taxon>Fungi</taxon>
        <taxon>Dikarya</taxon>
        <taxon>Ascomycota</taxon>
        <taxon>Pezizomycotina</taxon>
        <taxon>Dothideomycetes</taxon>
        <taxon>Dothideomycetes incertae sedis</taxon>
        <taxon>Botryosphaeriales</taxon>
        <taxon>Aplosporellaceae</taxon>
        <taxon>Aplosporella</taxon>
    </lineage>
</organism>
<dbReference type="GeneID" id="54294232"/>
<dbReference type="GO" id="GO:0030570">
    <property type="term" value="F:pectate lyase activity"/>
    <property type="evidence" value="ECO:0007669"/>
    <property type="project" value="InterPro"/>
</dbReference>
<evidence type="ECO:0000256" key="4">
    <source>
        <dbReference type="RuleBase" id="RU361173"/>
    </source>
</evidence>
<dbReference type="InterPro" id="IPR011050">
    <property type="entry name" value="Pectin_lyase_fold/virulence"/>
</dbReference>
<dbReference type="AlphaFoldDB" id="A0A6A6BKW7"/>
<comment type="subcellular location">
    <subcellularLocation>
        <location evidence="4">Secreted</location>
    </subcellularLocation>
</comment>
<dbReference type="PANTHER" id="PTHR31683">
    <property type="entry name" value="PECTATE LYASE 18-RELATED"/>
    <property type="match status" value="1"/>
</dbReference>
<dbReference type="Proteomes" id="UP000799438">
    <property type="component" value="Unassembled WGS sequence"/>
</dbReference>
<dbReference type="Gene3D" id="2.160.20.10">
    <property type="entry name" value="Single-stranded right-handed beta-helix, Pectin lyase-like"/>
    <property type="match status" value="1"/>
</dbReference>
<dbReference type="InterPro" id="IPR012334">
    <property type="entry name" value="Pectin_lyas_fold"/>
</dbReference>
<dbReference type="Pfam" id="PF00544">
    <property type="entry name" value="Pectate_lyase_4"/>
    <property type="match status" value="1"/>
</dbReference>
<gene>
    <name evidence="6" type="ORF">K452DRAFT_225286</name>
</gene>
<evidence type="ECO:0000313" key="7">
    <source>
        <dbReference type="Proteomes" id="UP000799438"/>
    </source>
</evidence>
<evidence type="ECO:0000256" key="2">
    <source>
        <dbReference type="ARBA" id="ARBA00022729"/>
    </source>
</evidence>
<dbReference type="InterPro" id="IPR045032">
    <property type="entry name" value="PEL"/>
</dbReference>
<keyword evidence="4" id="KW-0119">Carbohydrate metabolism</keyword>
<sequence length="474" mass="51783">MLLPCLVQGALKPYTGAAPSLPDRAPFGFGSAATGGGEPTAKNTYLVDNMPDLREALKMDTPRVVYVKGEIAGAQINASYTADCQYYIDEGKPEFNFTKYVQSYDDDYMADLKKAAEAGSEFEGQNATELLSLMNHQNGWRSAVQNVQKKYESIDVPGNLTLIGWDKDAYLHGVSLNFNVKSNIIMRNLRLSSPKDCFPAPETFPGSWNARYDAVSMVTTHTVWFDGNIFEDGPVAVAPEKFLGGWEVDRYDGMFDAEDGSDNITFSHNIVANHHKSLMWGGGEKEGDRDIGKMHFTMFGNHFMNSLSRNPLMRFGTFYILNNVFAMHTSDNSSYNPNFISHFGVYNQSQVLLAGNAFEHDDAKEASRIFVYSDLATPENPAKLCVPADLANAPSALKAFTTGSTLNGEALNLTETAETAFASYIKDSDDSVAGGLATTCEGFTAQEVPQSFKSADEVAAYVKKNAGQVGRAVP</sequence>
<dbReference type="OrthoDB" id="5348404at2759"/>
<keyword evidence="3 4" id="KW-0456">Lyase</keyword>
<dbReference type="InterPro" id="IPR002022">
    <property type="entry name" value="Pec_lyase"/>
</dbReference>
<dbReference type="SUPFAM" id="SSF51126">
    <property type="entry name" value="Pectin lyase-like"/>
    <property type="match status" value="1"/>
</dbReference>
<keyword evidence="4" id="KW-0964">Secreted</keyword>
<dbReference type="SMART" id="SM00656">
    <property type="entry name" value="Amb_all"/>
    <property type="match status" value="1"/>
</dbReference>
<dbReference type="RefSeq" id="XP_033399209.1">
    <property type="nucleotide sequence ID" value="XM_033536736.1"/>
</dbReference>
<evidence type="ECO:0000256" key="3">
    <source>
        <dbReference type="ARBA" id="ARBA00023239"/>
    </source>
</evidence>
<dbReference type="GO" id="GO:0005576">
    <property type="term" value="C:extracellular region"/>
    <property type="evidence" value="ECO:0007669"/>
    <property type="project" value="UniProtKB-SubCell"/>
</dbReference>
<evidence type="ECO:0000259" key="5">
    <source>
        <dbReference type="SMART" id="SM00656"/>
    </source>
</evidence>
<name>A0A6A6BKW7_9PEZI</name>
<feature type="domain" description="Pectate lyase" evidence="5">
    <location>
        <begin position="105"/>
        <end position="364"/>
    </location>
</feature>
<evidence type="ECO:0000256" key="1">
    <source>
        <dbReference type="ARBA" id="ARBA00010980"/>
    </source>
</evidence>
<dbReference type="EMBL" id="ML995482">
    <property type="protein sequence ID" value="KAF2143497.1"/>
    <property type="molecule type" value="Genomic_DNA"/>
</dbReference>
<protein>
    <submittedName>
        <fullName evidence="6">Polysaccharide lyase family 1 protein</fullName>
    </submittedName>
</protein>
<accession>A0A6A6BKW7</accession>
<dbReference type="GO" id="GO:0000272">
    <property type="term" value="P:polysaccharide catabolic process"/>
    <property type="evidence" value="ECO:0007669"/>
    <property type="project" value="UniProtKB-KW"/>
</dbReference>
<dbReference type="PANTHER" id="PTHR31683:SF18">
    <property type="entry name" value="PECTATE LYASE 21-RELATED"/>
    <property type="match status" value="1"/>
</dbReference>
<evidence type="ECO:0000313" key="6">
    <source>
        <dbReference type="EMBL" id="KAF2143497.1"/>
    </source>
</evidence>
<reference evidence="6" key="1">
    <citation type="journal article" date="2020" name="Stud. Mycol.">
        <title>101 Dothideomycetes genomes: a test case for predicting lifestyles and emergence of pathogens.</title>
        <authorList>
            <person name="Haridas S."/>
            <person name="Albert R."/>
            <person name="Binder M."/>
            <person name="Bloem J."/>
            <person name="Labutti K."/>
            <person name="Salamov A."/>
            <person name="Andreopoulos B."/>
            <person name="Baker S."/>
            <person name="Barry K."/>
            <person name="Bills G."/>
            <person name="Bluhm B."/>
            <person name="Cannon C."/>
            <person name="Castanera R."/>
            <person name="Culley D."/>
            <person name="Daum C."/>
            <person name="Ezra D."/>
            <person name="Gonzalez J."/>
            <person name="Henrissat B."/>
            <person name="Kuo A."/>
            <person name="Liang C."/>
            <person name="Lipzen A."/>
            <person name="Lutzoni F."/>
            <person name="Magnuson J."/>
            <person name="Mondo S."/>
            <person name="Nolan M."/>
            <person name="Ohm R."/>
            <person name="Pangilinan J."/>
            <person name="Park H.-J."/>
            <person name="Ramirez L."/>
            <person name="Alfaro M."/>
            <person name="Sun H."/>
            <person name="Tritt A."/>
            <person name="Yoshinaga Y."/>
            <person name="Zwiers L.-H."/>
            <person name="Turgeon B."/>
            <person name="Goodwin S."/>
            <person name="Spatafora J."/>
            <person name="Crous P."/>
            <person name="Grigoriev I."/>
        </authorList>
    </citation>
    <scope>NUCLEOTIDE SEQUENCE</scope>
    <source>
        <strain evidence="6">CBS 121167</strain>
    </source>
</reference>
<proteinExistence type="inferred from homology"/>
<keyword evidence="4" id="KW-0624">Polysaccharide degradation</keyword>